<accession>A0A8K0E562</accession>
<protein>
    <submittedName>
        <fullName evidence="2">Hypp6782 protein</fullName>
    </submittedName>
</protein>
<keyword evidence="3" id="KW-1185">Reference proteome</keyword>
<evidence type="ECO:0000313" key="3">
    <source>
        <dbReference type="Proteomes" id="UP000838412"/>
    </source>
</evidence>
<dbReference type="AlphaFoldDB" id="A0A8K0E562"/>
<reference evidence="2" key="1">
    <citation type="submission" date="2022-01" db="EMBL/GenBank/DDBJ databases">
        <authorList>
            <person name="Braso-Vives M."/>
        </authorList>
    </citation>
    <scope>NUCLEOTIDE SEQUENCE</scope>
</reference>
<feature type="compositionally biased region" description="Basic and acidic residues" evidence="1">
    <location>
        <begin position="28"/>
        <end position="43"/>
    </location>
</feature>
<dbReference type="OrthoDB" id="10066060at2759"/>
<dbReference type="Proteomes" id="UP000838412">
    <property type="component" value="Chromosome 12"/>
</dbReference>
<feature type="region of interest" description="Disordered" evidence="1">
    <location>
        <begin position="1"/>
        <end position="47"/>
    </location>
</feature>
<gene>
    <name evidence="2" type="primary">Hypp6782</name>
    <name evidence="2" type="ORF">BLAG_LOCUS5795</name>
</gene>
<name>A0A8K0E562_BRALA</name>
<evidence type="ECO:0000256" key="1">
    <source>
        <dbReference type="SAM" id="MobiDB-lite"/>
    </source>
</evidence>
<dbReference type="EMBL" id="OV696697">
    <property type="protein sequence ID" value="CAH1242506.1"/>
    <property type="molecule type" value="Genomic_DNA"/>
</dbReference>
<organism evidence="2 3">
    <name type="scientific">Branchiostoma lanceolatum</name>
    <name type="common">Common lancelet</name>
    <name type="synonym">Amphioxus lanceolatum</name>
    <dbReference type="NCBI Taxonomy" id="7740"/>
    <lineage>
        <taxon>Eukaryota</taxon>
        <taxon>Metazoa</taxon>
        <taxon>Chordata</taxon>
        <taxon>Cephalochordata</taxon>
        <taxon>Leptocardii</taxon>
        <taxon>Amphioxiformes</taxon>
        <taxon>Branchiostomatidae</taxon>
        <taxon>Branchiostoma</taxon>
    </lineage>
</organism>
<sequence length="111" mass="12855">MVIRHRSRTGSHRTGELHAPNTCPQGECKGRQSTARDGRELHASNRPVSTRPDMDLYILDSGALGLARFYRYDMLALRGDQEPGTDHREFRHAAYRLFVLWQYRLGRETGW</sequence>
<evidence type="ECO:0000313" key="2">
    <source>
        <dbReference type="EMBL" id="CAH1242506.1"/>
    </source>
</evidence>
<proteinExistence type="predicted"/>
<feature type="compositionally biased region" description="Basic residues" evidence="1">
    <location>
        <begin position="1"/>
        <end position="11"/>
    </location>
</feature>